<comment type="caution">
    <text evidence="1">The sequence shown here is derived from an EMBL/GenBank/DDBJ whole genome shotgun (WGS) entry which is preliminary data.</text>
</comment>
<name>A0ACC1P9X1_9PEZI</name>
<dbReference type="EMBL" id="JAPDGR010000641">
    <property type="protein sequence ID" value="KAJ2988497.1"/>
    <property type="molecule type" value="Genomic_DNA"/>
</dbReference>
<dbReference type="Proteomes" id="UP001143856">
    <property type="component" value="Unassembled WGS sequence"/>
</dbReference>
<accession>A0ACC1P9X1</accession>
<protein>
    <submittedName>
        <fullName evidence="1">Uncharacterized protein</fullName>
    </submittedName>
</protein>
<reference evidence="1" key="1">
    <citation type="submission" date="2022-10" db="EMBL/GenBank/DDBJ databases">
        <title>Genome Sequence of Xylaria curta.</title>
        <authorList>
            <person name="Buettner E."/>
        </authorList>
    </citation>
    <scope>NUCLEOTIDE SEQUENCE</scope>
    <source>
        <strain evidence="1">Babe10</strain>
    </source>
</reference>
<evidence type="ECO:0000313" key="1">
    <source>
        <dbReference type="EMBL" id="KAJ2988497.1"/>
    </source>
</evidence>
<evidence type="ECO:0000313" key="2">
    <source>
        <dbReference type="Proteomes" id="UP001143856"/>
    </source>
</evidence>
<proteinExistence type="predicted"/>
<sequence length="288" mass="32016">MASDIHKKRTGRALKVSEEIVQREEMYEEMEDDMPRPYRHLTSHLQTGSAEFDHRVNAYIASQIAMSTVAKYNEIDKLFNQAFPQAANISQQMQYSQYAAPIYRRSESVAQSPRPTLTPISSRTPCLSPATTTMDAIGSPNTQCQTPQSRHSDVALDPQLAQQSKPSFTSELSSELKTMANVDMNDPMAVNFFGGDGAPLLDFFNNDYNGCLPPHCQLDPNDYNCQDIPDIPEAPGAIYDITASPLKEDLSLPQDFRADDSLQFSISDSMGVAIDGNWESLVDYGNEQ</sequence>
<gene>
    <name evidence="1" type="ORF">NUW58_g3942</name>
</gene>
<organism evidence="1 2">
    <name type="scientific">Xylaria curta</name>
    <dbReference type="NCBI Taxonomy" id="42375"/>
    <lineage>
        <taxon>Eukaryota</taxon>
        <taxon>Fungi</taxon>
        <taxon>Dikarya</taxon>
        <taxon>Ascomycota</taxon>
        <taxon>Pezizomycotina</taxon>
        <taxon>Sordariomycetes</taxon>
        <taxon>Xylariomycetidae</taxon>
        <taxon>Xylariales</taxon>
        <taxon>Xylariaceae</taxon>
        <taxon>Xylaria</taxon>
    </lineage>
</organism>
<keyword evidence="2" id="KW-1185">Reference proteome</keyword>